<evidence type="ECO:0000256" key="1">
    <source>
        <dbReference type="ARBA" id="ARBA00007409"/>
    </source>
</evidence>
<dbReference type="Proteomes" id="UP000226431">
    <property type="component" value="Unassembled WGS sequence"/>
</dbReference>
<dbReference type="SUPFAM" id="SSF52833">
    <property type="entry name" value="Thioredoxin-like"/>
    <property type="match status" value="1"/>
</dbReference>
<gene>
    <name evidence="4" type="ORF">CDD80_7144</name>
</gene>
<dbReference type="InterPro" id="IPR036282">
    <property type="entry name" value="Glutathione-S-Trfase_C_sf"/>
</dbReference>
<dbReference type="InterPro" id="IPR040079">
    <property type="entry name" value="Glutathione_S-Trfase"/>
</dbReference>
<protein>
    <recommendedName>
        <fullName evidence="3">GST C-terminal domain-containing protein</fullName>
    </recommendedName>
</protein>
<dbReference type="AlphaFoldDB" id="A0A2C5ZGE5"/>
<dbReference type="GO" id="GO:0005634">
    <property type="term" value="C:nucleus"/>
    <property type="evidence" value="ECO:0007669"/>
    <property type="project" value="TreeGrafter"/>
</dbReference>
<evidence type="ECO:0000313" key="4">
    <source>
        <dbReference type="EMBL" id="PHH78271.1"/>
    </source>
</evidence>
<dbReference type="InterPro" id="IPR004045">
    <property type="entry name" value="Glutathione_S-Trfase_N"/>
</dbReference>
<dbReference type="CDD" id="cd03181">
    <property type="entry name" value="GST_C_EF1Bgamma_like"/>
    <property type="match status" value="1"/>
</dbReference>
<organism evidence="4 5">
    <name type="scientific">Ophiocordyceps camponoti-rufipedis</name>
    <dbReference type="NCBI Taxonomy" id="2004952"/>
    <lineage>
        <taxon>Eukaryota</taxon>
        <taxon>Fungi</taxon>
        <taxon>Dikarya</taxon>
        <taxon>Ascomycota</taxon>
        <taxon>Pezizomycotina</taxon>
        <taxon>Sordariomycetes</taxon>
        <taxon>Hypocreomycetidae</taxon>
        <taxon>Hypocreales</taxon>
        <taxon>Ophiocordycipitaceae</taxon>
        <taxon>Ophiocordyceps</taxon>
    </lineage>
</organism>
<reference evidence="4 5" key="1">
    <citation type="submission" date="2017-06" db="EMBL/GenBank/DDBJ databases">
        <title>Ant-infecting Ophiocordyceps genomes reveal a high diversity of potential behavioral manipulation genes and a possible major role for enterotoxins.</title>
        <authorList>
            <person name="De Bekker C."/>
            <person name="Evans H.C."/>
            <person name="Brachmann A."/>
            <person name="Hughes D.P."/>
        </authorList>
    </citation>
    <scope>NUCLEOTIDE SEQUENCE [LARGE SCALE GENOMIC DNA]</scope>
    <source>
        <strain evidence="4 5">Map16</strain>
    </source>
</reference>
<evidence type="ECO:0000256" key="2">
    <source>
        <dbReference type="RuleBase" id="RU003494"/>
    </source>
</evidence>
<dbReference type="EMBL" id="NJES01000086">
    <property type="protein sequence ID" value="PHH78271.1"/>
    <property type="molecule type" value="Genomic_DNA"/>
</dbReference>
<dbReference type="PANTHER" id="PTHR43986">
    <property type="entry name" value="ELONGATION FACTOR 1-GAMMA"/>
    <property type="match status" value="1"/>
</dbReference>
<dbReference type="STRING" id="2004952.A0A2C5ZGE5"/>
<name>A0A2C5ZGE5_9HYPO</name>
<dbReference type="InterPro" id="IPR010987">
    <property type="entry name" value="Glutathione-S-Trfase_C-like"/>
</dbReference>
<sequence>MAFGTLYTIADDNPRSIGIRAIAHVQKLDLECVDVDIRKPTADHLRAHGMGKIPAFAGQDGVTLMECSAIAVYLASQGDGLLGRNKVDLQWMSFFNSEIATSLSNWFQPLVGWRPYDQASVETNSKAVLKALDVVETHLRDREFLVGETLSAADYFCAGLSYRGFQFFLDRPWREQHPNLTRWYQMVTEQPAYVATTERLKMLEDPALVNEEPSEKTIRENRLPLSKSHKASQIHTHVIHRIS</sequence>
<dbReference type="OrthoDB" id="249703at2759"/>
<dbReference type="Pfam" id="PF00043">
    <property type="entry name" value="GST_C"/>
    <property type="match status" value="1"/>
</dbReference>
<accession>A0A2C5ZGE5</accession>
<dbReference type="Gene3D" id="1.20.1050.10">
    <property type="match status" value="1"/>
</dbReference>
<dbReference type="InterPro" id="IPR036249">
    <property type="entry name" value="Thioredoxin-like_sf"/>
</dbReference>
<evidence type="ECO:0000313" key="5">
    <source>
        <dbReference type="Proteomes" id="UP000226431"/>
    </source>
</evidence>
<dbReference type="GO" id="GO:0005737">
    <property type="term" value="C:cytoplasm"/>
    <property type="evidence" value="ECO:0007669"/>
    <property type="project" value="TreeGrafter"/>
</dbReference>
<dbReference type="FunFam" id="1.20.1050.10:FF:000006">
    <property type="entry name" value="Elongation factor 1 gamma"/>
    <property type="match status" value="1"/>
</dbReference>
<feature type="domain" description="GST C-terminal" evidence="3">
    <location>
        <begin position="81"/>
        <end position="208"/>
    </location>
</feature>
<dbReference type="FunFam" id="3.40.30.10:FF:000142">
    <property type="entry name" value="Elongation factor 1 gamma"/>
    <property type="match status" value="1"/>
</dbReference>
<dbReference type="Pfam" id="PF02798">
    <property type="entry name" value="GST_N"/>
    <property type="match status" value="1"/>
</dbReference>
<dbReference type="InterPro" id="IPR050802">
    <property type="entry name" value="EF-GSTs"/>
</dbReference>
<comment type="similarity">
    <text evidence="1 2">Belongs to the GST superfamily.</text>
</comment>
<keyword evidence="5" id="KW-1185">Reference proteome</keyword>
<dbReference type="SUPFAM" id="SSF47616">
    <property type="entry name" value="GST C-terminal domain-like"/>
    <property type="match status" value="1"/>
</dbReference>
<evidence type="ECO:0000259" key="3">
    <source>
        <dbReference type="PROSITE" id="PS50405"/>
    </source>
</evidence>
<dbReference type="InterPro" id="IPR004046">
    <property type="entry name" value="GST_C"/>
</dbReference>
<dbReference type="SFLD" id="SFLDG00358">
    <property type="entry name" value="Main_(cytGST)"/>
    <property type="match status" value="1"/>
</dbReference>
<comment type="caution">
    <text evidence="4">The sequence shown here is derived from an EMBL/GenBank/DDBJ whole genome shotgun (WGS) entry which is preliminary data.</text>
</comment>
<dbReference type="PANTHER" id="PTHR43986:SF1">
    <property type="entry name" value="ELONGATION FACTOR 1-GAMMA"/>
    <property type="match status" value="1"/>
</dbReference>
<dbReference type="PROSITE" id="PS50405">
    <property type="entry name" value="GST_CTER"/>
    <property type="match status" value="1"/>
</dbReference>
<dbReference type="SFLD" id="SFLDS00019">
    <property type="entry name" value="Glutathione_Transferase_(cytos"/>
    <property type="match status" value="1"/>
</dbReference>
<dbReference type="Gene3D" id="3.40.30.10">
    <property type="entry name" value="Glutaredoxin"/>
    <property type="match status" value="1"/>
</dbReference>
<proteinExistence type="inferred from homology"/>